<organism evidence="2 3">
    <name type="scientific">Hypsibius exemplaris</name>
    <name type="common">Freshwater tardigrade</name>
    <dbReference type="NCBI Taxonomy" id="2072580"/>
    <lineage>
        <taxon>Eukaryota</taxon>
        <taxon>Metazoa</taxon>
        <taxon>Ecdysozoa</taxon>
        <taxon>Tardigrada</taxon>
        <taxon>Eutardigrada</taxon>
        <taxon>Parachela</taxon>
        <taxon>Hypsibioidea</taxon>
        <taxon>Hypsibiidae</taxon>
        <taxon>Hypsibius</taxon>
    </lineage>
</organism>
<protein>
    <submittedName>
        <fullName evidence="2">Uncharacterized protein</fullName>
    </submittedName>
</protein>
<accession>A0A1W0X830</accession>
<evidence type="ECO:0000256" key="1">
    <source>
        <dbReference type="SAM" id="MobiDB-lite"/>
    </source>
</evidence>
<reference evidence="3" key="1">
    <citation type="submission" date="2017-01" db="EMBL/GenBank/DDBJ databases">
        <title>Comparative genomics of anhydrobiosis in the tardigrade Hypsibius dujardini.</title>
        <authorList>
            <person name="Yoshida Y."/>
            <person name="Koutsovoulos G."/>
            <person name="Laetsch D."/>
            <person name="Stevens L."/>
            <person name="Kumar S."/>
            <person name="Horikawa D."/>
            <person name="Ishino K."/>
            <person name="Komine S."/>
            <person name="Tomita M."/>
            <person name="Blaxter M."/>
            <person name="Arakawa K."/>
        </authorList>
    </citation>
    <scope>NUCLEOTIDE SEQUENCE [LARGE SCALE GENOMIC DNA]</scope>
    <source>
        <strain evidence="3">Z151</strain>
    </source>
</reference>
<sequence>MHLQPPSPVRLLLRWRRCRNPLGAIFFSYLGIYLKVHESNLVRKLIFNKGGDSMINKSGQVTLSDSTEKEQKEQPFEQHQQKRVNNQAFRTKKKVTPKEHFAIVSKVETSVTNPATLVPRQSTAV</sequence>
<dbReference type="AlphaFoldDB" id="A0A1W0X830"/>
<feature type="region of interest" description="Disordered" evidence="1">
    <location>
        <begin position="58"/>
        <end position="83"/>
    </location>
</feature>
<feature type="compositionally biased region" description="Basic and acidic residues" evidence="1">
    <location>
        <begin position="66"/>
        <end position="80"/>
    </location>
</feature>
<comment type="caution">
    <text evidence="2">The sequence shown here is derived from an EMBL/GenBank/DDBJ whole genome shotgun (WGS) entry which is preliminary data.</text>
</comment>
<evidence type="ECO:0000313" key="3">
    <source>
        <dbReference type="Proteomes" id="UP000192578"/>
    </source>
</evidence>
<gene>
    <name evidence="2" type="ORF">BV898_02417</name>
</gene>
<evidence type="ECO:0000313" key="2">
    <source>
        <dbReference type="EMBL" id="OQV23679.1"/>
    </source>
</evidence>
<dbReference type="EMBL" id="MTYJ01000010">
    <property type="protein sequence ID" value="OQV23679.1"/>
    <property type="molecule type" value="Genomic_DNA"/>
</dbReference>
<keyword evidence="3" id="KW-1185">Reference proteome</keyword>
<name>A0A1W0X830_HYPEX</name>
<dbReference type="Proteomes" id="UP000192578">
    <property type="component" value="Unassembled WGS sequence"/>
</dbReference>
<proteinExistence type="predicted"/>